<dbReference type="NCBIfam" id="NF011080">
    <property type="entry name" value="PRK14508.1-3"/>
    <property type="match status" value="1"/>
</dbReference>
<reference evidence="11" key="2">
    <citation type="submission" date="2021-04" db="EMBL/GenBank/DDBJ databases">
        <authorList>
            <person name="Gilroy R."/>
        </authorList>
    </citation>
    <scope>NUCLEOTIDE SEQUENCE</scope>
    <source>
        <strain evidence="11">ChiBcec8-14828</strain>
    </source>
</reference>
<dbReference type="PANTHER" id="PTHR32438:SF5">
    <property type="entry name" value="4-ALPHA-GLUCANOTRANSFERASE DPE1, CHLOROPLASTIC_AMYLOPLASTIC"/>
    <property type="match status" value="1"/>
</dbReference>
<dbReference type="EMBL" id="DWYA01000091">
    <property type="protein sequence ID" value="HJB40752.1"/>
    <property type="molecule type" value="Genomic_DNA"/>
</dbReference>
<name>A0A9D2M493_9FIRM</name>
<dbReference type="GO" id="GO:0004134">
    <property type="term" value="F:4-alpha-glucanotransferase activity"/>
    <property type="evidence" value="ECO:0007669"/>
    <property type="project" value="UniProtKB-EC"/>
</dbReference>
<evidence type="ECO:0000256" key="6">
    <source>
        <dbReference type="ARBA" id="ARBA00022679"/>
    </source>
</evidence>
<organism evidence="11 12">
    <name type="scientific">Candidatus Ruthenibacterium avium</name>
    <dbReference type="NCBI Taxonomy" id="2838751"/>
    <lineage>
        <taxon>Bacteria</taxon>
        <taxon>Bacillati</taxon>
        <taxon>Bacillota</taxon>
        <taxon>Clostridia</taxon>
        <taxon>Eubacteriales</taxon>
        <taxon>Oscillospiraceae</taxon>
        <taxon>Ruthenibacterium</taxon>
    </lineage>
</organism>
<dbReference type="Proteomes" id="UP000824209">
    <property type="component" value="Unassembled WGS sequence"/>
</dbReference>
<evidence type="ECO:0000256" key="3">
    <source>
        <dbReference type="ARBA" id="ARBA00012560"/>
    </source>
</evidence>
<gene>
    <name evidence="11" type="primary">malQ</name>
    <name evidence="11" type="ORF">H9943_10215</name>
</gene>
<dbReference type="InterPro" id="IPR017853">
    <property type="entry name" value="GH"/>
</dbReference>
<dbReference type="InterPro" id="IPR003385">
    <property type="entry name" value="Glyco_hydro_77"/>
</dbReference>
<evidence type="ECO:0000256" key="10">
    <source>
        <dbReference type="RuleBase" id="RU361207"/>
    </source>
</evidence>
<dbReference type="EC" id="2.4.1.25" evidence="3 10"/>
<sequence length="486" mass="56721">MKQTGILLAISSLPSSWGIGDLGSQAYQWLDMLHENGINLWQILPMNPLGYGNSPYQPYSSFAGDEIYLSLERLQQEGLLENLPSPCENLQQRVNYDEVRHKKETWLRKAFEAFVPDADYEEFCSRDWLWPYCAFRAFKQANGGVCWTEWNETHKQWRVDSAYPTPEIEKEAHYHAFVQYQFWKQWRDVLNYAHEKQISIMGDVPFYVGLDSADVWAQQEAFLLDEKGYPQFVAGVPPDYFSATGQRWGNPVYDWDYLQKTGFEFWKKRIGYCASMMDMVRIDHFRAFDTYWKIPASCPTAIEGEWLEGPGYEVLDTLFESIPGLHLVAEDLGDLRPQVLTLRDHYHLKGMKVFEFVFDFNGRYAKDTGEVKENQILYTGTHDNATLKEWYDSLTTAQKRKLRRWLSQKGFANGDVCERILHTVLADRANVVILPLQDVMKLPGQARMNVPGTVGSPNWEWRMTEMQTVQKFLRALRPYIKKRGRL</sequence>
<dbReference type="SUPFAM" id="SSF51445">
    <property type="entry name" value="(Trans)glycosidases"/>
    <property type="match status" value="1"/>
</dbReference>
<evidence type="ECO:0000256" key="1">
    <source>
        <dbReference type="ARBA" id="ARBA00000439"/>
    </source>
</evidence>
<dbReference type="GO" id="GO:0005975">
    <property type="term" value="P:carbohydrate metabolic process"/>
    <property type="evidence" value="ECO:0007669"/>
    <property type="project" value="InterPro"/>
</dbReference>
<evidence type="ECO:0000256" key="8">
    <source>
        <dbReference type="ARBA" id="ARBA00031423"/>
    </source>
</evidence>
<keyword evidence="7 10" id="KW-0119">Carbohydrate metabolism</keyword>
<dbReference type="Gene3D" id="3.20.20.80">
    <property type="entry name" value="Glycosidases"/>
    <property type="match status" value="1"/>
</dbReference>
<evidence type="ECO:0000256" key="9">
    <source>
        <dbReference type="ARBA" id="ARBA00031501"/>
    </source>
</evidence>
<dbReference type="PANTHER" id="PTHR32438">
    <property type="entry name" value="4-ALPHA-GLUCANOTRANSFERASE DPE1, CHLOROPLASTIC/AMYLOPLASTIC"/>
    <property type="match status" value="1"/>
</dbReference>
<evidence type="ECO:0000313" key="11">
    <source>
        <dbReference type="EMBL" id="HJB40752.1"/>
    </source>
</evidence>
<keyword evidence="5 10" id="KW-0328">Glycosyltransferase</keyword>
<dbReference type="Pfam" id="PF02446">
    <property type="entry name" value="Glyco_hydro_77"/>
    <property type="match status" value="1"/>
</dbReference>
<comment type="similarity">
    <text evidence="2 10">Belongs to the disproportionating enzyme family.</text>
</comment>
<proteinExistence type="inferred from homology"/>
<protein>
    <recommendedName>
        <fullName evidence="4 10">4-alpha-glucanotransferase</fullName>
        <ecNumber evidence="3 10">2.4.1.25</ecNumber>
    </recommendedName>
    <alternativeName>
        <fullName evidence="8 10">Amylomaltase</fullName>
    </alternativeName>
    <alternativeName>
        <fullName evidence="9 10">Disproportionating enzyme</fullName>
    </alternativeName>
</protein>
<evidence type="ECO:0000256" key="4">
    <source>
        <dbReference type="ARBA" id="ARBA00020295"/>
    </source>
</evidence>
<dbReference type="AlphaFoldDB" id="A0A9D2M493"/>
<keyword evidence="6 10" id="KW-0808">Transferase</keyword>
<comment type="catalytic activity">
    <reaction evidence="1 10">
        <text>Transfers a segment of a (1-&gt;4)-alpha-D-glucan to a new position in an acceptor, which may be glucose or a (1-&gt;4)-alpha-D-glucan.</text>
        <dbReference type="EC" id="2.4.1.25"/>
    </reaction>
</comment>
<evidence type="ECO:0000256" key="7">
    <source>
        <dbReference type="ARBA" id="ARBA00023277"/>
    </source>
</evidence>
<evidence type="ECO:0000256" key="2">
    <source>
        <dbReference type="ARBA" id="ARBA00005684"/>
    </source>
</evidence>
<evidence type="ECO:0000313" key="12">
    <source>
        <dbReference type="Proteomes" id="UP000824209"/>
    </source>
</evidence>
<comment type="caution">
    <text evidence="11">The sequence shown here is derived from an EMBL/GenBank/DDBJ whole genome shotgun (WGS) entry which is preliminary data.</text>
</comment>
<reference evidence="11" key="1">
    <citation type="journal article" date="2021" name="PeerJ">
        <title>Extensive microbial diversity within the chicken gut microbiome revealed by metagenomics and culture.</title>
        <authorList>
            <person name="Gilroy R."/>
            <person name="Ravi A."/>
            <person name="Getino M."/>
            <person name="Pursley I."/>
            <person name="Horton D.L."/>
            <person name="Alikhan N.F."/>
            <person name="Baker D."/>
            <person name="Gharbi K."/>
            <person name="Hall N."/>
            <person name="Watson M."/>
            <person name="Adriaenssens E.M."/>
            <person name="Foster-Nyarko E."/>
            <person name="Jarju S."/>
            <person name="Secka A."/>
            <person name="Antonio M."/>
            <person name="Oren A."/>
            <person name="Chaudhuri R.R."/>
            <person name="La Ragione R."/>
            <person name="Hildebrand F."/>
            <person name="Pallen M.J."/>
        </authorList>
    </citation>
    <scope>NUCLEOTIDE SEQUENCE</scope>
    <source>
        <strain evidence="11">ChiBcec8-14828</strain>
    </source>
</reference>
<evidence type="ECO:0000256" key="5">
    <source>
        <dbReference type="ARBA" id="ARBA00022676"/>
    </source>
</evidence>
<dbReference type="NCBIfam" id="TIGR00217">
    <property type="entry name" value="malQ"/>
    <property type="match status" value="1"/>
</dbReference>
<accession>A0A9D2M493</accession>